<protein>
    <submittedName>
        <fullName evidence="14">TonB-dependent receptor</fullName>
    </submittedName>
</protein>
<evidence type="ECO:0000313" key="15">
    <source>
        <dbReference type="Proteomes" id="UP000061569"/>
    </source>
</evidence>
<proteinExistence type="inferred from homology"/>
<evidence type="ECO:0000256" key="4">
    <source>
        <dbReference type="ARBA" id="ARBA00022496"/>
    </source>
</evidence>
<keyword evidence="9 10" id="KW-0998">Cell outer membrane</keyword>
<dbReference type="CDD" id="cd01347">
    <property type="entry name" value="ligand_gated_channel"/>
    <property type="match status" value="1"/>
</dbReference>
<dbReference type="InterPro" id="IPR036942">
    <property type="entry name" value="Beta-barrel_TonB_sf"/>
</dbReference>
<keyword evidence="7 11" id="KW-0798">TonB box</keyword>
<dbReference type="Proteomes" id="UP000061569">
    <property type="component" value="Chromosome"/>
</dbReference>
<keyword evidence="6" id="KW-0408">Iron</keyword>
<dbReference type="InterPro" id="IPR037066">
    <property type="entry name" value="Plug_dom_sf"/>
</dbReference>
<evidence type="ECO:0000256" key="13">
    <source>
        <dbReference type="SAM" id="SignalP"/>
    </source>
</evidence>
<feature type="chain" id="PRO_5043579303" evidence="13">
    <location>
        <begin position="26"/>
        <end position="1026"/>
    </location>
</feature>
<dbReference type="SUPFAM" id="SSF56935">
    <property type="entry name" value="Porins"/>
    <property type="match status" value="1"/>
</dbReference>
<dbReference type="Pfam" id="PF07660">
    <property type="entry name" value="STN"/>
    <property type="match status" value="1"/>
</dbReference>
<dbReference type="EMBL" id="CP013140">
    <property type="protein sequence ID" value="ALN60398.1"/>
    <property type="molecule type" value="Genomic_DNA"/>
</dbReference>
<evidence type="ECO:0000256" key="10">
    <source>
        <dbReference type="PROSITE-ProRule" id="PRU01360"/>
    </source>
</evidence>
<dbReference type="Gene3D" id="2.170.130.10">
    <property type="entry name" value="TonB-dependent receptor, plug domain"/>
    <property type="match status" value="1"/>
</dbReference>
<dbReference type="SMART" id="SM00965">
    <property type="entry name" value="STN"/>
    <property type="match status" value="1"/>
</dbReference>
<evidence type="ECO:0000256" key="8">
    <source>
        <dbReference type="ARBA" id="ARBA00023136"/>
    </source>
</evidence>
<dbReference type="AlphaFoldDB" id="A0A0S2DP89"/>
<dbReference type="InterPro" id="IPR039426">
    <property type="entry name" value="TonB-dep_rcpt-like"/>
</dbReference>
<dbReference type="PATRIC" id="fig|69.6.peg.4985"/>
<dbReference type="Pfam" id="PF00593">
    <property type="entry name" value="TonB_dep_Rec_b-barrel"/>
    <property type="match status" value="1"/>
</dbReference>
<evidence type="ECO:0000256" key="3">
    <source>
        <dbReference type="ARBA" id="ARBA00022452"/>
    </source>
</evidence>
<dbReference type="InterPro" id="IPR011662">
    <property type="entry name" value="Secretin/TonB_short_N"/>
</dbReference>
<evidence type="ECO:0000256" key="2">
    <source>
        <dbReference type="ARBA" id="ARBA00022448"/>
    </source>
</evidence>
<evidence type="ECO:0000256" key="5">
    <source>
        <dbReference type="ARBA" id="ARBA00022692"/>
    </source>
</evidence>
<evidence type="ECO:0000256" key="9">
    <source>
        <dbReference type="ARBA" id="ARBA00023237"/>
    </source>
</evidence>
<evidence type="ECO:0000256" key="12">
    <source>
        <dbReference type="SAM" id="MobiDB-lite"/>
    </source>
</evidence>
<feature type="region of interest" description="Disordered" evidence="12">
    <location>
        <begin position="111"/>
        <end position="130"/>
    </location>
</feature>
<dbReference type="InterPro" id="IPR000531">
    <property type="entry name" value="Beta-barrel_TonB"/>
</dbReference>
<dbReference type="KEGG" id="lez:GLE_5057"/>
<dbReference type="GO" id="GO:0009279">
    <property type="term" value="C:cell outer membrane"/>
    <property type="evidence" value="ECO:0007669"/>
    <property type="project" value="UniProtKB-SubCell"/>
</dbReference>
<keyword evidence="5 10" id="KW-0812">Transmembrane</keyword>
<feature type="region of interest" description="Disordered" evidence="12">
    <location>
        <begin position="180"/>
        <end position="203"/>
    </location>
</feature>
<evidence type="ECO:0000256" key="1">
    <source>
        <dbReference type="ARBA" id="ARBA00004571"/>
    </source>
</evidence>
<name>A0A0S2DP89_LYSEN</name>
<dbReference type="InterPro" id="IPR012910">
    <property type="entry name" value="Plug_dom"/>
</dbReference>
<dbReference type="Gene3D" id="3.55.50.30">
    <property type="match status" value="1"/>
</dbReference>
<evidence type="ECO:0000256" key="11">
    <source>
        <dbReference type="RuleBase" id="RU003357"/>
    </source>
</evidence>
<keyword evidence="8 10" id="KW-0472">Membrane</keyword>
<keyword evidence="3 10" id="KW-1134">Transmembrane beta strand</keyword>
<keyword evidence="13" id="KW-0732">Signal</keyword>
<feature type="compositionally biased region" description="Polar residues" evidence="12">
    <location>
        <begin position="180"/>
        <end position="191"/>
    </location>
</feature>
<dbReference type="GO" id="GO:0006826">
    <property type="term" value="P:iron ion transport"/>
    <property type="evidence" value="ECO:0007669"/>
    <property type="project" value="UniProtKB-KW"/>
</dbReference>
<dbReference type="Gene3D" id="2.40.170.20">
    <property type="entry name" value="TonB-dependent receptor, beta-barrel domain"/>
    <property type="match status" value="1"/>
</dbReference>
<evidence type="ECO:0000256" key="7">
    <source>
        <dbReference type="ARBA" id="ARBA00023077"/>
    </source>
</evidence>
<feature type="signal peptide" evidence="13">
    <location>
        <begin position="1"/>
        <end position="25"/>
    </location>
</feature>
<comment type="similarity">
    <text evidence="10 11">Belongs to the TonB-dependent receptor family.</text>
</comment>
<organism evidence="14 15">
    <name type="scientific">Lysobacter enzymogenes</name>
    <dbReference type="NCBI Taxonomy" id="69"/>
    <lineage>
        <taxon>Bacteria</taxon>
        <taxon>Pseudomonadati</taxon>
        <taxon>Pseudomonadota</taxon>
        <taxon>Gammaproteobacteria</taxon>
        <taxon>Lysobacterales</taxon>
        <taxon>Lysobacteraceae</taxon>
        <taxon>Lysobacter</taxon>
    </lineage>
</organism>
<sequence length="1026" mass="112568">MVRAVRGVRVLLLALACSAALSAQAQGAPARVDIPAGDLSAALDALARQSGAQFVYSADQLRGLRTGGVSGTMAAGDALDRLLRGSGFVARRDPSGGLVIVQDAAAAKPAAAAPRAPATSGGASPEPPAATDLETIQVTGSRIPRAQIEGPAPVTVMTAQEIKANGFTTVPDVLRAMTQNGGETQSQQSASGADFSPGAQQVDLRGLGPNHTLVLVNGRRIADFPMPFKGRSNFTDISNIPLGMVERIEILTGSASAIYGSDAISGVVNFILKKQADGTTVDVRMGDATRGGAESFDLSVSSGYSNDRFTAIYGAEIVVQNPLWAYDRSRQDSTLDGPSAGSRAPRRTFLRTNWYDEYLDPEGACDGVAALNGGNTYRASRPGYGVDGEDGYYCGSDRSIGYGTILSKRRGLNAYGSLSYRLDNDVEWFADLQLGYHELSMFRDVTQWVYQRPDGDESGYFFNRATDQLEYWQRQFTPEEMGGLNNGDIRTRQKTFSLTTGFKGRWGANWDWETALSHSQYQSTISWPQIVAAKANALFLGPQLGTDDDGYPIFDADPSRLYRPLSRAEYDSIAARTVYQPKSRTDTLSLTFTNTELFQMPAGAAGFAGTVEAGNQSYDLRPDPLATQYYYYSWRDSNGRGSRDRWAAAGELRLPLFERLNLSVAGRYDQYRYGGGSIDKFTYSAGLEWRPLDTLLLRGSYGTAFRAPDLHYVFAGEGNSESAAIDYYRCRSEEPGVDYADCSYSDESLIVTRRGNRKLDPETSTSWTAGVVWSPLANLDFSLDYYDIDLRHQVQDLRADSVLQDEADCRLGQRPDGTPVSAGSPTCADALARVVRSADGRLYGTYVNPINIARERTNGVDFTARWRWETAAGVFRFSGNYSWVREHESQQYAGDRVEDQFAINSGFDIPRSKASASVSWERDRWTATVHGERLGKLPNYDSYNEAYDPEEGGSPWIGATYRYNLSLQYRFTDHNQLSVSVTNLFDKMPPKDASYTGYPYYDVSWFDALGRQVFVQYTHKFGGAAL</sequence>
<gene>
    <name evidence="14" type="ORF">GLE_5057</name>
</gene>
<dbReference type="PROSITE" id="PS52016">
    <property type="entry name" value="TONB_DEPENDENT_REC_3"/>
    <property type="match status" value="1"/>
</dbReference>
<dbReference type="Pfam" id="PF07715">
    <property type="entry name" value="Plug"/>
    <property type="match status" value="1"/>
</dbReference>
<dbReference type="OrthoDB" id="6276154at2"/>
<dbReference type="PANTHER" id="PTHR47234">
    <property type="match status" value="1"/>
</dbReference>
<evidence type="ECO:0000256" key="6">
    <source>
        <dbReference type="ARBA" id="ARBA00023004"/>
    </source>
</evidence>
<dbReference type="PANTHER" id="PTHR47234:SF1">
    <property type="entry name" value="TONB-DEPENDENT RECEPTOR"/>
    <property type="match status" value="1"/>
</dbReference>
<comment type="subcellular location">
    <subcellularLocation>
        <location evidence="1 10">Cell outer membrane</location>
        <topology evidence="1 10">Multi-pass membrane protein</topology>
    </subcellularLocation>
</comment>
<keyword evidence="2 10" id="KW-0813">Transport</keyword>
<evidence type="ECO:0000313" key="14">
    <source>
        <dbReference type="EMBL" id="ALN60398.1"/>
    </source>
</evidence>
<dbReference type="STRING" id="69.GLE_5057"/>
<keyword evidence="4" id="KW-0406">Ion transport</keyword>
<keyword evidence="4" id="KW-0410">Iron transport</keyword>
<keyword evidence="14" id="KW-0675">Receptor</keyword>
<accession>A0A0S2DP89</accession>
<reference evidence="14 15" key="1">
    <citation type="submission" date="2015-11" db="EMBL/GenBank/DDBJ databases">
        <title>Genome sequences of Lysobacter enzymogenes strain C3 and Lysobacter antibioticus ATCC 29479.</title>
        <authorList>
            <person name="Kobayashi D.Y."/>
        </authorList>
    </citation>
    <scope>NUCLEOTIDE SEQUENCE [LARGE SCALE GENOMIC DNA]</scope>
    <source>
        <strain evidence="14 15">C3</strain>
    </source>
</reference>